<dbReference type="InterPro" id="IPR011254">
    <property type="entry name" value="Prismane-like_sf"/>
</dbReference>
<evidence type="ECO:0000313" key="10">
    <source>
        <dbReference type="EMBL" id="RKT47171.1"/>
    </source>
</evidence>
<dbReference type="InterPro" id="IPR004137">
    <property type="entry name" value="HCP/CODH"/>
</dbReference>
<evidence type="ECO:0000256" key="7">
    <source>
        <dbReference type="ARBA" id="ARBA00023004"/>
    </source>
</evidence>
<dbReference type="OrthoDB" id="5478720at2"/>
<dbReference type="GO" id="GO:0004601">
    <property type="term" value="F:peroxidase activity"/>
    <property type="evidence" value="ECO:0007669"/>
    <property type="project" value="TreeGrafter"/>
</dbReference>
<dbReference type="EC" id="1.2.7.4" evidence="2"/>
<keyword evidence="6" id="KW-0560">Oxidoreductase</keyword>
<dbReference type="PANTHER" id="PTHR30109">
    <property type="entry name" value="HYDROXYLAMINE REDUCTASE"/>
    <property type="match status" value="1"/>
</dbReference>
<evidence type="ECO:0000256" key="1">
    <source>
        <dbReference type="ARBA" id="ARBA00001966"/>
    </source>
</evidence>
<dbReference type="InterPro" id="IPR016099">
    <property type="entry name" value="Prismane-like_a/b-sand"/>
</dbReference>
<comment type="cofactor">
    <cofactor evidence="1">
        <name>[4Fe-4S] cluster</name>
        <dbReference type="ChEBI" id="CHEBI:49883"/>
    </cofactor>
</comment>
<gene>
    <name evidence="10" type="ORF">BDD21_4730</name>
</gene>
<keyword evidence="4" id="KW-0533">Nickel</keyword>
<name>A0A495VCP2_9GAMM</name>
<keyword evidence="3" id="KW-0004">4Fe-4S</keyword>
<dbReference type="AlphaFoldDB" id="A0A495VCP2"/>
<dbReference type="InterPro" id="IPR010047">
    <property type="entry name" value="CODH"/>
</dbReference>
<dbReference type="PANTHER" id="PTHR30109:SF4">
    <property type="entry name" value="CARBON MONOXIDE DEHYDROGENASE"/>
    <property type="match status" value="1"/>
</dbReference>
<organism evidence="10 11">
    <name type="scientific">Thiocapsa rosea</name>
    <dbReference type="NCBI Taxonomy" id="69360"/>
    <lineage>
        <taxon>Bacteria</taxon>
        <taxon>Pseudomonadati</taxon>
        <taxon>Pseudomonadota</taxon>
        <taxon>Gammaproteobacteria</taxon>
        <taxon>Chromatiales</taxon>
        <taxon>Chromatiaceae</taxon>
        <taxon>Thiocapsa</taxon>
    </lineage>
</organism>
<proteinExistence type="predicted"/>
<evidence type="ECO:0000256" key="9">
    <source>
        <dbReference type="ARBA" id="ARBA00048733"/>
    </source>
</evidence>
<accession>A0A495VCP2</accession>
<dbReference type="GO" id="GO:0016151">
    <property type="term" value="F:nickel cation binding"/>
    <property type="evidence" value="ECO:0007669"/>
    <property type="project" value="InterPro"/>
</dbReference>
<dbReference type="GO" id="GO:0043885">
    <property type="term" value="F:anaerobic carbon-monoxide dehydrogenase activity"/>
    <property type="evidence" value="ECO:0007669"/>
    <property type="project" value="UniProtKB-EC"/>
</dbReference>
<keyword evidence="5" id="KW-0479">Metal-binding</keyword>
<evidence type="ECO:0000256" key="8">
    <source>
        <dbReference type="ARBA" id="ARBA00023014"/>
    </source>
</evidence>
<evidence type="ECO:0000256" key="4">
    <source>
        <dbReference type="ARBA" id="ARBA00022596"/>
    </source>
</evidence>
<dbReference type="EMBL" id="RBXL01000001">
    <property type="protein sequence ID" value="RKT47171.1"/>
    <property type="molecule type" value="Genomic_DNA"/>
</dbReference>
<dbReference type="RefSeq" id="WP_120799181.1">
    <property type="nucleotide sequence ID" value="NZ_RBXL01000001.1"/>
</dbReference>
<dbReference type="Pfam" id="PF03063">
    <property type="entry name" value="Prismane"/>
    <property type="match status" value="1"/>
</dbReference>
<dbReference type="Gene3D" id="3.40.50.2030">
    <property type="match status" value="2"/>
</dbReference>
<evidence type="ECO:0000256" key="6">
    <source>
        <dbReference type="ARBA" id="ARBA00023002"/>
    </source>
</evidence>
<comment type="catalytic activity">
    <reaction evidence="9">
        <text>CO + 2 oxidized [2Fe-2S]-[ferredoxin] + H2O = 2 reduced [2Fe-2S]-[ferredoxin] + CO2 + 2 H(+)</text>
        <dbReference type="Rhea" id="RHEA:21040"/>
        <dbReference type="Rhea" id="RHEA-COMP:10000"/>
        <dbReference type="Rhea" id="RHEA-COMP:10001"/>
        <dbReference type="ChEBI" id="CHEBI:15377"/>
        <dbReference type="ChEBI" id="CHEBI:15378"/>
        <dbReference type="ChEBI" id="CHEBI:16526"/>
        <dbReference type="ChEBI" id="CHEBI:17245"/>
        <dbReference type="ChEBI" id="CHEBI:33737"/>
        <dbReference type="ChEBI" id="CHEBI:33738"/>
        <dbReference type="EC" id="1.2.7.4"/>
    </reaction>
</comment>
<keyword evidence="11" id="KW-1185">Reference proteome</keyword>
<evidence type="ECO:0000256" key="2">
    <source>
        <dbReference type="ARBA" id="ARBA00012819"/>
    </source>
</evidence>
<keyword evidence="8" id="KW-0411">Iron-sulfur</keyword>
<dbReference type="GO" id="GO:0051539">
    <property type="term" value="F:4 iron, 4 sulfur cluster binding"/>
    <property type="evidence" value="ECO:0007669"/>
    <property type="project" value="UniProtKB-KW"/>
</dbReference>
<evidence type="ECO:0000313" key="11">
    <source>
        <dbReference type="Proteomes" id="UP000274556"/>
    </source>
</evidence>
<evidence type="ECO:0000256" key="3">
    <source>
        <dbReference type="ARBA" id="ARBA00022485"/>
    </source>
</evidence>
<dbReference type="GO" id="GO:0042542">
    <property type="term" value="P:response to hydrogen peroxide"/>
    <property type="evidence" value="ECO:0007669"/>
    <property type="project" value="TreeGrafter"/>
</dbReference>
<evidence type="ECO:0000256" key="5">
    <source>
        <dbReference type="ARBA" id="ARBA00022723"/>
    </source>
</evidence>
<dbReference type="Proteomes" id="UP000274556">
    <property type="component" value="Unassembled WGS sequence"/>
</dbReference>
<sequence length="655" mass="70021">MSSRTSKDARKGFPTKADVMAQTPDPAVRQMLVQMETLGIETAFDRFDAQKAHCGFGLDGTCCRICNMGPCKVTARSPRGVCGADADLIVARNILRWVAAGVASHGARGREVMLTLKAAAEGRVALPIRGEAKARAIARAFGIDDPAKGLPELAGEIADILLEDLSRTVPGAHRTLQALAPPERLAVWKALDILPIGAYHEVFEALHRTGTGTDGDWENVMRQLLRCGLAFAWSSVLGSSIAMDILYGPPRRDRIAANLGALDPDTVNIAIHGHSPVLPMAIVTAADDPDLRALAAERGATGIRFYGICCSGLSSLYRHGGVSPLANAIGAELVLGTGALDLWIADVQDVYPGIMDVARCFHTRVVTTSDSCRLPGAEHIGFDHHHANLAEVHALARRIVRMGVDQFPLRRAANVFVPRQVMEAEIGFSVESITESFDGLPNLLEALADGRIHGIVNLVGCNNPKVLYEKTLCEVADALLAADCLILTNGCASFPLLKLGYCTETALERTGPGLRTLLAERGLPPVWHMGECLDNARASGLFRALADLAGRPIRDMPFAFASPEWSNEKGVGAALGFRLLGVPSYHCVPAPIGGSAAVSRFFHEDTAEMFGAAMVVEPRPHLLAERILDDLGRRRSMGSWSAVRTGNEGGARSGR</sequence>
<reference evidence="10 11" key="1">
    <citation type="submission" date="2018-10" db="EMBL/GenBank/DDBJ databases">
        <title>Genomic Encyclopedia of Archaeal and Bacterial Type Strains, Phase II (KMG-II): from individual species to whole genera.</title>
        <authorList>
            <person name="Goeker M."/>
        </authorList>
    </citation>
    <scope>NUCLEOTIDE SEQUENCE [LARGE SCALE GENOMIC DNA]</scope>
    <source>
        <strain evidence="10 11">DSM 235</strain>
    </source>
</reference>
<protein>
    <recommendedName>
        <fullName evidence="2">anaerobic carbon-monoxide dehydrogenase</fullName>
        <ecNumber evidence="2">1.2.7.4</ecNumber>
    </recommendedName>
</protein>
<dbReference type="NCBIfam" id="TIGR01702">
    <property type="entry name" value="CO_DH_cata"/>
    <property type="match status" value="1"/>
</dbReference>
<comment type="caution">
    <text evidence="10">The sequence shown here is derived from an EMBL/GenBank/DDBJ whole genome shotgun (WGS) entry which is preliminary data.</text>
</comment>
<dbReference type="GO" id="GO:0006091">
    <property type="term" value="P:generation of precursor metabolites and energy"/>
    <property type="evidence" value="ECO:0007669"/>
    <property type="project" value="InterPro"/>
</dbReference>
<dbReference type="GO" id="GO:0050418">
    <property type="term" value="F:hydroxylamine reductase activity"/>
    <property type="evidence" value="ECO:0007669"/>
    <property type="project" value="TreeGrafter"/>
</dbReference>
<dbReference type="Gene3D" id="1.20.1270.30">
    <property type="match status" value="1"/>
</dbReference>
<keyword evidence="7" id="KW-0408">Iron</keyword>
<dbReference type="SUPFAM" id="SSF56821">
    <property type="entry name" value="Prismane protein-like"/>
    <property type="match status" value="1"/>
</dbReference>
<dbReference type="InterPro" id="IPR016101">
    <property type="entry name" value="CO_DH_a-bundle"/>
</dbReference>